<dbReference type="EMBL" id="JBHSON010000050">
    <property type="protein sequence ID" value="MFC5750174.1"/>
    <property type="molecule type" value="Genomic_DNA"/>
</dbReference>
<reference evidence="2" key="1">
    <citation type="journal article" date="2019" name="Int. J. Syst. Evol. Microbiol.">
        <title>The Global Catalogue of Microorganisms (GCM) 10K type strain sequencing project: providing services to taxonomists for standard genome sequencing and annotation.</title>
        <authorList>
            <consortium name="The Broad Institute Genomics Platform"/>
            <consortium name="The Broad Institute Genome Sequencing Center for Infectious Disease"/>
            <person name="Wu L."/>
            <person name="Ma J."/>
        </authorList>
    </citation>
    <scope>NUCLEOTIDE SEQUENCE [LARGE SCALE GENOMIC DNA]</scope>
    <source>
        <strain evidence="2">KCTC 42087</strain>
    </source>
</reference>
<name>A0ABW1A7F7_9ACTN</name>
<sequence>MNVLELGSTYWRRDRQTWLPSSTENPAMDLPDVGRVQRWEGNAQFRATRRPPDASALSGEAFTGRVGAVFGLPLFQATPAFTIVAAATVTVR</sequence>
<dbReference type="RefSeq" id="WP_378285909.1">
    <property type="nucleotide sequence ID" value="NZ_JBHSON010000050.1"/>
</dbReference>
<evidence type="ECO:0000313" key="1">
    <source>
        <dbReference type="EMBL" id="MFC5750174.1"/>
    </source>
</evidence>
<proteinExistence type="predicted"/>
<gene>
    <name evidence="1" type="ORF">ACFPZN_31505</name>
</gene>
<accession>A0ABW1A7F7</accession>
<evidence type="ECO:0000313" key="2">
    <source>
        <dbReference type="Proteomes" id="UP001596074"/>
    </source>
</evidence>
<dbReference type="Proteomes" id="UP001596074">
    <property type="component" value="Unassembled WGS sequence"/>
</dbReference>
<protein>
    <submittedName>
        <fullName evidence="1">Uncharacterized protein</fullName>
    </submittedName>
</protein>
<organism evidence="1 2">
    <name type="scientific">Actinomadura rugatobispora</name>
    <dbReference type="NCBI Taxonomy" id="1994"/>
    <lineage>
        <taxon>Bacteria</taxon>
        <taxon>Bacillati</taxon>
        <taxon>Actinomycetota</taxon>
        <taxon>Actinomycetes</taxon>
        <taxon>Streptosporangiales</taxon>
        <taxon>Thermomonosporaceae</taxon>
        <taxon>Actinomadura</taxon>
    </lineage>
</organism>
<keyword evidence="2" id="KW-1185">Reference proteome</keyword>
<comment type="caution">
    <text evidence="1">The sequence shown here is derived from an EMBL/GenBank/DDBJ whole genome shotgun (WGS) entry which is preliminary data.</text>
</comment>